<dbReference type="EMBL" id="JARBHB010000004">
    <property type="protein sequence ID" value="KAJ8885327.1"/>
    <property type="molecule type" value="Genomic_DNA"/>
</dbReference>
<dbReference type="Pfam" id="PF14223">
    <property type="entry name" value="Retrotran_gag_2"/>
    <property type="match status" value="1"/>
</dbReference>
<reference evidence="1 2" key="1">
    <citation type="submission" date="2023-02" db="EMBL/GenBank/DDBJ databases">
        <title>LHISI_Scaffold_Assembly.</title>
        <authorList>
            <person name="Stuart O.P."/>
            <person name="Cleave R."/>
            <person name="Magrath M.J.L."/>
            <person name="Mikheyev A.S."/>
        </authorList>
    </citation>
    <scope>NUCLEOTIDE SEQUENCE [LARGE SCALE GENOMIC DNA]</scope>
    <source>
        <strain evidence="1">Daus_M_001</strain>
        <tissue evidence="1">Leg muscle</tissue>
    </source>
</reference>
<sequence length="196" mass="22169">MKCLKNVFERKSILSIFYVRRQLLSLNCKMGTDLEEHFQQFDRLIWDLEETGNKMDKSDKVCHLLLTMRSSYNTIVTVFETITDTLTKCVLLLSLCTEVNSCETGKINFIVDSGATEHLVQKSLQEHMIQVELLKSPITIKVANGSHVTSNSRVDALIVEGLSHNLFKFTSHIKLSENIGDLIHCDVCGPINPPTK</sequence>
<dbReference type="Proteomes" id="UP001159363">
    <property type="component" value="Chromosome X"/>
</dbReference>
<evidence type="ECO:0000313" key="2">
    <source>
        <dbReference type="Proteomes" id="UP001159363"/>
    </source>
</evidence>
<keyword evidence="2" id="KW-1185">Reference proteome</keyword>
<evidence type="ECO:0000313" key="1">
    <source>
        <dbReference type="EMBL" id="KAJ8885327.1"/>
    </source>
</evidence>
<name>A0ABQ9HLY0_9NEOP</name>
<protein>
    <submittedName>
        <fullName evidence="1">Uncharacterized protein</fullName>
    </submittedName>
</protein>
<accession>A0ABQ9HLY0</accession>
<organism evidence="1 2">
    <name type="scientific">Dryococelus australis</name>
    <dbReference type="NCBI Taxonomy" id="614101"/>
    <lineage>
        <taxon>Eukaryota</taxon>
        <taxon>Metazoa</taxon>
        <taxon>Ecdysozoa</taxon>
        <taxon>Arthropoda</taxon>
        <taxon>Hexapoda</taxon>
        <taxon>Insecta</taxon>
        <taxon>Pterygota</taxon>
        <taxon>Neoptera</taxon>
        <taxon>Polyneoptera</taxon>
        <taxon>Phasmatodea</taxon>
        <taxon>Verophasmatodea</taxon>
        <taxon>Anareolatae</taxon>
        <taxon>Phasmatidae</taxon>
        <taxon>Eurycanthinae</taxon>
        <taxon>Dryococelus</taxon>
    </lineage>
</organism>
<proteinExistence type="predicted"/>
<gene>
    <name evidence="1" type="ORF">PR048_011524</name>
</gene>
<comment type="caution">
    <text evidence="1">The sequence shown here is derived from an EMBL/GenBank/DDBJ whole genome shotgun (WGS) entry which is preliminary data.</text>
</comment>